<accession>A0AAN7TLD5</accession>
<name>A0AAN7TLD5_9MYCE</name>
<dbReference type="PANTHER" id="PTHR32134">
    <property type="entry name" value="FNIP REPEAT-CONTAINING PROTEIN"/>
    <property type="match status" value="1"/>
</dbReference>
<dbReference type="EMBL" id="JAVFKY010000006">
    <property type="protein sequence ID" value="KAK5575069.1"/>
    <property type="molecule type" value="Genomic_DNA"/>
</dbReference>
<reference evidence="2 3" key="1">
    <citation type="submission" date="2023-11" db="EMBL/GenBank/DDBJ databases">
        <title>Dfirmibasis_genome.</title>
        <authorList>
            <person name="Edelbroek B."/>
            <person name="Kjellin J."/>
            <person name="Jerlstrom-Hultqvist J."/>
            <person name="Soderbom F."/>
        </authorList>
    </citation>
    <scope>NUCLEOTIDE SEQUENCE [LARGE SCALE GENOMIC DNA]</scope>
    <source>
        <strain evidence="2 3">TNS-C-14</strain>
    </source>
</reference>
<keyword evidence="3" id="KW-1185">Reference proteome</keyword>
<proteinExistence type="predicted"/>
<gene>
    <name evidence="2" type="ORF">RB653_010324</name>
</gene>
<evidence type="ECO:0008006" key="4">
    <source>
        <dbReference type="Google" id="ProtNLM"/>
    </source>
</evidence>
<evidence type="ECO:0000313" key="3">
    <source>
        <dbReference type="Proteomes" id="UP001344447"/>
    </source>
</evidence>
<keyword evidence="1" id="KW-0677">Repeat</keyword>
<evidence type="ECO:0000256" key="1">
    <source>
        <dbReference type="ARBA" id="ARBA00022737"/>
    </source>
</evidence>
<comment type="caution">
    <text evidence="2">The sequence shown here is derived from an EMBL/GenBank/DDBJ whole genome shotgun (WGS) entry which is preliminary data.</text>
</comment>
<dbReference type="InterPro" id="IPR008615">
    <property type="entry name" value="FNIP"/>
</dbReference>
<dbReference type="PANTHER" id="PTHR32134:SF169">
    <property type="entry name" value="FNIP REPEAT-CONTAINING PROTEIN-RELATED"/>
    <property type="match status" value="1"/>
</dbReference>
<protein>
    <recommendedName>
        <fullName evidence="4">FNIP repeat-containing protein</fullName>
    </recommendedName>
</protein>
<sequence length="618" mass="71103">MNYNDRLFFKIWRNKPIRTEIIYHLRISNNHISQRCFMFSDLLDGTLTSYPFKDYLKSFLIKDTIKDTTEEQIFVISKLLKNLPPSVDTIQLKLYSNSQPIFKTSFLPPSVTHLSIFHSHIPILNENNFDSNNLKSLQLESTQDIQFPTSNSTSTTNNNISSESLKCRKSTVEETLKGSMFLGLTSLDLSIKFNSEILPNVLPETLKTLKLSQDFNKPLYVGSLPQSLKYLKFGSNFNQPLIPIDVMPKKLEYLYFGVSFNQSIDFLPISNLETLEFSLYSNFNNKLKLSHSNKLKVLKIGSTYDYGGIVYENNIDDDKNNSNNVNKSITKLRVGKKLNLKKLKKFSNLLKLDISNVSSIETGFTSSSHTIPNTINTLTVNLENGHLESIVIPRSVEKLIITNSIFKTITNFNIIPNHITSLDFQTFHHQEFNPSRLFRKLGNLKSISFRKFYYPLSRIKNNHNLPNNLVMLMELNEDHNEEEETIFPKSVENIEFISLSTIIKPLVSFPENLKSLKIFDHKRVFPKLPDSITLLELPTLQGTQIIDSTWLPSSLEILILTGEPIINNINDLPMSLKSLYIGNNNKSILENFQLFSQLLPIIKVYDYRDSKLFKKQLK</sequence>
<dbReference type="Proteomes" id="UP001344447">
    <property type="component" value="Unassembled WGS sequence"/>
</dbReference>
<dbReference type="AlphaFoldDB" id="A0AAN7TLD5"/>
<evidence type="ECO:0000313" key="2">
    <source>
        <dbReference type="EMBL" id="KAK5575069.1"/>
    </source>
</evidence>
<organism evidence="2 3">
    <name type="scientific">Dictyostelium firmibasis</name>
    <dbReference type="NCBI Taxonomy" id="79012"/>
    <lineage>
        <taxon>Eukaryota</taxon>
        <taxon>Amoebozoa</taxon>
        <taxon>Evosea</taxon>
        <taxon>Eumycetozoa</taxon>
        <taxon>Dictyostelia</taxon>
        <taxon>Dictyosteliales</taxon>
        <taxon>Dictyosteliaceae</taxon>
        <taxon>Dictyostelium</taxon>
    </lineage>
</organism>
<dbReference type="Pfam" id="PF05725">
    <property type="entry name" value="FNIP"/>
    <property type="match status" value="1"/>
</dbReference>
<dbReference type="InterPro" id="IPR051251">
    <property type="entry name" value="STK_FNIP-Repeat"/>
</dbReference>